<evidence type="ECO:0000256" key="1">
    <source>
        <dbReference type="SAM" id="Coils"/>
    </source>
</evidence>
<keyword evidence="1" id="KW-0175">Coiled coil</keyword>
<reference evidence="3" key="1">
    <citation type="submission" date="2018-02" db="EMBL/GenBank/DDBJ databases">
        <authorList>
            <person name="Cohen D.B."/>
            <person name="Kent A.D."/>
        </authorList>
    </citation>
    <scope>NUCLEOTIDE SEQUENCE</scope>
</reference>
<feature type="compositionally biased region" description="Acidic residues" evidence="2">
    <location>
        <begin position="93"/>
        <end position="106"/>
    </location>
</feature>
<organism evidence="3">
    <name type="scientific">Fagus sylvatica</name>
    <name type="common">Beechnut</name>
    <dbReference type="NCBI Taxonomy" id="28930"/>
    <lineage>
        <taxon>Eukaryota</taxon>
        <taxon>Viridiplantae</taxon>
        <taxon>Streptophyta</taxon>
        <taxon>Embryophyta</taxon>
        <taxon>Tracheophyta</taxon>
        <taxon>Spermatophyta</taxon>
        <taxon>Magnoliopsida</taxon>
        <taxon>eudicotyledons</taxon>
        <taxon>Gunneridae</taxon>
        <taxon>Pentapetalae</taxon>
        <taxon>rosids</taxon>
        <taxon>fabids</taxon>
        <taxon>Fagales</taxon>
        <taxon>Fagaceae</taxon>
        <taxon>Fagus</taxon>
    </lineage>
</organism>
<dbReference type="AlphaFoldDB" id="A0A2N9H1L6"/>
<protein>
    <submittedName>
        <fullName evidence="3">Uncharacterized protein</fullName>
    </submittedName>
</protein>
<evidence type="ECO:0000313" key="3">
    <source>
        <dbReference type="EMBL" id="SPD05708.1"/>
    </source>
</evidence>
<gene>
    <name evidence="3" type="ORF">FSB_LOCUS33590</name>
</gene>
<feature type="region of interest" description="Disordered" evidence="2">
    <location>
        <begin position="65"/>
        <end position="123"/>
    </location>
</feature>
<feature type="compositionally biased region" description="Basic and acidic residues" evidence="2">
    <location>
        <begin position="65"/>
        <end position="82"/>
    </location>
</feature>
<sequence>MQNAVANYKSLEEKYFHNLNNLKEAEDRASIKMSKCARLEEETAQLKEKVKLLEAECIQSIGKAREDGKSEVMGKNFKREHSSPLPEAGLKETDDEGEEGDEEDNEEGSRENKITDQVGQTSK</sequence>
<feature type="coiled-coil region" evidence="1">
    <location>
        <begin position="8"/>
        <end position="56"/>
    </location>
</feature>
<evidence type="ECO:0000256" key="2">
    <source>
        <dbReference type="SAM" id="MobiDB-lite"/>
    </source>
</evidence>
<accession>A0A2N9H1L6</accession>
<proteinExistence type="predicted"/>
<dbReference type="EMBL" id="OIVN01002691">
    <property type="protein sequence ID" value="SPD05708.1"/>
    <property type="molecule type" value="Genomic_DNA"/>
</dbReference>
<name>A0A2N9H1L6_FAGSY</name>